<sequence>MAGKAFGACLIQRLFVHQRRFLLCRASKYANSTPNCFLSGYGEILGDRELIGLGICFGRYHCNDSTDISVVCLL</sequence>
<name>A0AAV4W4U9_CAEEX</name>
<evidence type="ECO:0000313" key="1">
    <source>
        <dbReference type="EMBL" id="GIY77702.1"/>
    </source>
</evidence>
<dbReference type="AlphaFoldDB" id="A0AAV4W4U9"/>
<dbReference type="EMBL" id="BPLR01015663">
    <property type="protein sequence ID" value="GIY77702.1"/>
    <property type="molecule type" value="Genomic_DNA"/>
</dbReference>
<reference evidence="1 2" key="1">
    <citation type="submission" date="2021-06" db="EMBL/GenBank/DDBJ databases">
        <title>Caerostris extrusa draft genome.</title>
        <authorList>
            <person name="Kono N."/>
            <person name="Arakawa K."/>
        </authorList>
    </citation>
    <scope>NUCLEOTIDE SEQUENCE [LARGE SCALE GENOMIC DNA]</scope>
</reference>
<keyword evidence="2" id="KW-1185">Reference proteome</keyword>
<proteinExistence type="predicted"/>
<organism evidence="1 2">
    <name type="scientific">Caerostris extrusa</name>
    <name type="common">Bark spider</name>
    <name type="synonym">Caerostris bankana</name>
    <dbReference type="NCBI Taxonomy" id="172846"/>
    <lineage>
        <taxon>Eukaryota</taxon>
        <taxon>Metazoa</taxon>
        <taxon>Ecdysozoa</taxon>
        <taxon>Arthropoda</taxon>
        <taxon>Chelicerata</taxon>
        <taxon>Arachnida</taxon>
        <taxon>Araneae</taxon>
        <taxon>Araneomorphae</taxon>
        <taxon>Entelegynae</taxon>
        <taxon>Araneoidea</taxon>
        <taxon>Araneidae</taxon>
        <taxon>Caerostris</taxon>
    </lineage>
</organism>
<evidence type="ECO:0008006" key="3">
    <source>
        <dbReference type="Google" id="ProtNLM"/>
    </source>
</evidence>
<comment type="caution">
    <text evidence="1">The sequence shown here is derived from an EMBL/GenBank/DDBJ whole genome shotgun (WGS) entry which is preliminary data.</text>
</comment>
<evidence type="ECO:0000313" key="2">
    <source>
        <dbReference type="Proteomes" id="UP001054945"/>
    </source>
</evidence>
<protein>
    <recommendedName>
        <fullName evidence="3">Secreted protein</fullName>
    </recommendedName>
</protein>
<dbReference type="Proteomes" id="UP001054945">
    <property type="component" value="Unassembled WGS sequence"/>
</dbReference>
<gene>
    <name evidence="1" type="ORF">CEXT_566761</name>
</gene>
<accession>A0AAV4W4U9</accession>